<dbReference type="Pfam" id="PF13847">
    <property type="entry name" value="Methyltransf_31"/>
    <property type="match status" value="1"/>
</dbReference>
<sequence length="280" mass="31806">MDQQQENHTSNNLEDHSVGRLGRAVKQIKNLGIKGIIDLLRKHGIRGSYQFITRNIQHISANYFAKRWDRKHGVDTAGSIRLDLLNVVGPNKDLGNECVCTSPNSFHFIMENMPDDMDQTSSTFIDLGCGKGRTLLLAAQYKFPKIVGVEFASELVDVAKLNIEQFFKSNVRKNDVSVLEEDATSYVFPDTDLLVYFYNPFSKPVFDKVIESLLNNLAEKPRNCFIVYGSSSHDAIGWAAPTILETGHFNQIPTRKMPYYIDSIRRINFAIFKYEADKKS</sequence>
<dbReference type="CDD" id="cd02440">
    <property type="entry name" value="AdoMet_MTases"/>
    <property type="match status" value="1"/>
</dbReference>
<dbReference type="SUPFAM" id="SSF53335">
    <property type="entry name" value="S-adenosyl-L-methionine-dependent methyltransferases"/>
    <property type="match status" value="1"/>
</dbReference>
<dbReference type="GO" id="GO:0008168">
    <property type="term" value="F:methyltransferase activity"/>
    <property type="evidence" value="ECO:0007669"/>
    <property type="project" value="UniProtKB-KW"/>
</dbReference>
<keyword evidence="2" id="KW-0489">Methyltransferase</keyword>
<dbReference type="InterPro" id="IPR025714">
    <property type="entry name" value="Methyltranfer_dom"/>
</dbReference>
<feature type="domain" description="Methyltransferase" evidence="1">
    <location>
        <begin position="122"/>
        <end position="181"/>
    </location>
</feature>
<dbReference type="RefSeq" id="WP_342848599.1">
    <property type="nucleotide sequence ID" value="NZ_JBBMQO010000006.1"/>
</dbReference>
<keyword evidence="3" id="KW-1185">Reference proteome</keyword>
<dbReference type="EMBL" id="JBBMQO010000006">
    <property type="protein sequence ID" value="MEM5502260.1"/>
    <property type="molecule type" value="Genomic_DNA"/>
</dbReference>
<accession>A0ABU9T813</accession>
<organism evidence="2 3">
    <name type="scientific">Ahrensia kielensis</name>
    <dbReference type="NCBI Taxonomy" id="76980"/>
    <lineage>
        <taxon>Bacteria</taxon>
        <taxon>Pseudomonadati</taxon>
        <taxon>Pseudomonadota</taxon>
        <taxon>Alphaproteobacteria</taxon>
        <taxon>Hyphomicrobiales</taxon>
        <taxon>Ahrensiaceae</taxon>
        <taxon>Ahrensia</taxon>
    </lineage>
</organism>
<name>A0ABU9T813_9HYPH</name>
<keyword evidence="2" id="KW-0808">Transferase</keyword>
<evidence type="ECO:0000259" key="1">
    <source>
        <dbReference type="Pfam" id="PF13847"/>
    </source>
</evidence>
<evidence type="ECO:0000313" key="2">
    <source>
        <dbReference type="EMBL" id="MEM5502260.1"/>
    </source>
</evidence>
<dbReference type="Proteomes" id="UP001477870">
    <property type="component" value="Unassembled WGS sequence"/>
</dbReference>
<comment type="caution">
    <text evidence="2">The sequence shown here is derived from an EMBL/GenBank/DDBJ whole genome shotgun (WGS) entry which is preliminary data.</text>
</comment>
<dbReference type="EC" id="2.1.1.-" evidence="2"/>
<gene>
    <name evidence="2" type="ORF">WNY59_11760</name>
</gene>
<dbReference type="InterPro" id="IPR029063">
    <property type="entry name" value="SAM-dependent_MTases_sf"/>
</dbReference>
<protein>
    <submittedName>
        <fullName evidence="2">Class I SAM-dependent methyltransferase</fullName>
        <ecNumber evidence="2">2.1.1.-</ecNumber>
    </submittedName>
</protein>
<dbReference type="Gene3D" id="3.40.50.150">
    <property type="entry name" value="Vaccinia Virus protein VP39"/>
    <property type="match status" value="1"/>
</dbReference>
<reference evidence="2 3" key="1">
    <citation type="submission" date="2024-03" db="EMBL/GenBank/DDBJ databases">
        <title>Community enrichment and isolation of bacterial strains for fucoidan degradation.</title>
        <authorList>
            <person name="Sichert A."/>
        </authorList>
    </citation>
    <scope>NUCLEOTIDE SEQUENCE [LARGE SCALE GENOMIC DNA]</scope>
    <source>
        <strain evidence="2 3">AS62</strain>
    </source>
</reference>
<dbReference type="GO" id="GO:0032259">
    <property type="term" value="P:methylation"/>
    <property type="evidence" value="ECO:0007669"/>
    <property type="project" value="UniProtKB-KW"/>
</dbReference>
<proteinExistence type="predicted"/>
<evidence type="ECO:0000313" key="3">
    <source>
        <dbReference type="Proteomes" id="UP001477870"/>
    </source>
</evidence>